<evidence type="ECO:0000313" key="6">
    <source>
        <dbReference type="Proteomes" id="UP000284531"/>
    </source>
</evidence>
<name>A0A419X8K2_9BACT</name>
<dbReference type="PANTHER" id="PTHR43421:SF1">
    <property type="entry name" value="METALLOPROTEASE PMBA"/>
    <property type="match status" value="1"/>
</dbReference>
<dbReference type="InterPro" id="IPR045570">
    <property type="entry name" value="Metalloprtase-TldD/E_cen_dom"/>
</dbReference>
<dbReference type="InterPro" id="IPR002510">
    <property type="entry name" value="Metalloprtase-TldD/E_N"/>
</dbReference>
<dbReference type="Pfam" id="PF19290">
    <property type="entry name" value="PmbA_TldD_2nd"/>
    <property type="match status" value="1"/>
</dbReference>
<comment type="similarity">
    <text evidence="1">Belongs to the peptidase U62 family.</text>
</comment>
<dbReference type="GO" id="GO:0006508">
    <property type="term" value="P:proteolysis"/>
    <property type="evidence" value="ECO:0007669"/>
    <property type="project" value="InterPro"/>
</dbReference>
<sequence>MKDNKKMELAHWASKYAKENGANEVSVSVYDSKQSDVEIREQKIDKIQESIESGLSIKLYVNGRYSTHSTNRLNKPELERFIKEAILATNYLAEDKYRSLPDRDLCYNGEERDLKLSDSTYDAVDPREKIEAAMKVEAETIGMDDRIITVSGSYGDGSSRGYMVMSNGVEGFNESTSFYVSASASINGGDSRPSAGHYMATRFWDKLNPEGVGKYAVERALQKIGAKKIKSGKMDMLIENRSVGRVFSSLLQPLYGYNLQQKRSFMEGKIGQKVASDALTIIDNPFVESGRNSRLFDRDGLAAKEMTVIENGILKTYYIGNYYGKKLEMQPTSGSPSNLIFEKGSKDLNGLTREMKEGILVTGFNGGNSNPATGDFSVGVEGFYVKNGEVIHPIAGMNITGNHKEIWNQLAAVGNDPLTDRSWQTPSMLFEGIDFSGL</sequence>
<evidence type="ECO:0000313" key="5">
    <source>
        <dbReference type="EMBL" id="RKE04088.1"/>
    </source>
</evidence>
<dbReference type="AlphaFoldDB" id="A0A419X8K2"/>
<evidence type="ECO:0000259" key="4">
    <source>
        <dbReference type="Pfam" id="PF19290"/>
    </source>
</evidence>
<feature type="domain" description="Metalloprotease TldD/E C-terminal" evidence="3">
    <location>
        <begin position="231"/>
        <end position="437"/>
    </location>
</feature>
<dbReference type="GO" id="GO:0005829">
    <property type="term" value="C:cytosol"/>
    <property type="evidence" value="ECO:0007669"/>
    <property type="project" value="TreeGrafter"/>
</dbReference>
<evidence type="ECO:0000259" key="2">
    <source>
        <dbReference type="Pfam" id="PF01523"/>
    </source>
</evidence>
<dbReference type="Gene3D" id="3.30.2290.10">
    <property type="entry name" value="PmbA/TldD superfamily"/>
    <property type="match status" value="1"/>
</dbReference>
<feature type="domain" description="Metalloprotease TldD/E central" evidence="4">
    <location>
        <begin position="122"/>
        <end position="223"/>
    </location>
</feature>
<organism evidence="5 6">
    <name type="scientific">Marinifilum flexuosum</name>
    <dbReference type="NCBI Taxonomy" id="1117708"/>
    <lineage>
        <taxon>Bacteria</taxon>
        <taxon>Pseudomonadati</taxon>
        <taxon>Bacteroidota</taxon>
        <taxon>Bacteroidia</taxon>
        <taxon>Marinilabiliales</taxon>
        <taxon>Marinifilaceae</taxon>
    </lineage>
</organism>
<dbReference type="InterPro" id="IPR047657">
    <property type="entry name" value="PmbA"/>
</dbReference>
<feature type="domain" description="Metalloprotease TldD/E N-terminal" evidence="2">
    <location>
        <begin position="26"/>
        <end position="86"/>
    </location>
</feature>
<accession>A0A419X8K2</accession>
<keyword evidence="6" id="KW-1185">Reference proteome</keyword>
<protein>
    <submittedName>
        <fullName evidence="5">PmbA protein</fullName>
    </submittedName>
</protein>
<dbReference type="SUPFAM" id="SSF111283">
    <property type="entry name" value="Putative modulator of DNA gyrase, PmbA/TldD"/>
    <property type="match status" value="1"/>
</dbReference>
<dbReference type="RefSeq" id="WP_120238894.1">
    <property type="nucleotide sequence ID" value="NZ_CANNEC010000006.1"/>
</dbReference>
<dbReference type="EMBL" id="RAPQ01000008">
    <property type="protein sequence ID" value="RKE04088.1"/>
    <property type="molecule type" value="Genomic_DNA"/>
</dbReference>
<evidence type="ECO:0000256" key="1">
    <source>
        <dbReference type="ARBA" id="ARBA00005836"/>
    </source>
</evidence>
<dbReference type="Proteomes" id="UP000284531">
    <property type="component" value="Unassembled WGS sequence"/>
</dbReference>
<comment type="caution">
    <text evidence="5">The sequence shown here is derived from an EMBL/GenBank/DDBJ whole genome shotgun (WGS) entry which is preliminary data.</text>
</comment>
<dbReference type="InterPro" id="IPR035068">
    <property type="entry name" value="TldD/PmbA_N"/>
</dbReference>
<proteinExistence type="inferred from homology"/>
<dbReference type="InterPro" id="IPR036059">
    <property type="entry name" value="TldD/PmbA_sf"/>
</dbReference>
<dbReference type="GO" id="GO:0008237">
    <property type="term" value="F:metallopeptidase activity"/>
    <property type="evidence" value="ECO:0007669"/>
    <property type="project" value="InterPro"/>
</dbReference>
<dbReference type="Pfam" id="PF19289">
    <property type="entry name" value="PmbA_TldD_3rd"/>
    <property type="match status" value="1"/>
</dbReference>
<reference evidence="5 6" key="1">
    <citation type="submission" date="2018-09" db="EMBL/GenBank/DDBJ databases">
        <title>Genomic Encyclopedia of Archaeal and Bacterial Type Strains, Phase II (KMG-II): from individual species to whole genera.</title>
        <authorList>
            <person name="Goeker M."/>
        </authorList>
    </citation>
    <scope>NUCLEOTIDE SEQUENCE [LARGE SCALE GENOMIC DNA]</scope>
    <source>
        <strain evidence="5 6">DSM 21950</strain>
    </source>
</reference>
<dbReference type="OrthoDB" id="9803618at2"/>
<evidence type="ECO:0000259" key="3">
    <source>
        <dbReference type="Pfam" id="PF19289"/>
    </source>
</evidence>
<dbReference type="PANTHER" id="PTHR43421">
    <property type="entry name" value="METALLOPROTEASE PMBA"/>
    <property type="match status" value="1"/>
</dbReference>
<dbReference type="InterPro" id="IPR045569">
    <property type="entry name" value="Metalloprtase-TldD/E_C"/>
</dbReference>
<dbReference type="Pfam" id="PF01523">
    <property type="entry name" value="PmbA_TldD_1st"/>
    <property type="match status" value="1"/>
</dbReference>
<gene>
    <name evidence="5" type="ORF">BXY64_1102</name>
</gene>